<accession>A0A291GGB5</accession>
<keyword evidence="1" id="KW-0732">Signal</keyword>
<dbReference type="STRING" id="1758178.GCA_001550095_00901"/>
<reference evidence="2 3" key="1">
    <citation type="submission" date="2017-06" db="EMBL/GenBank/DDBJ databases">
        <title>Celeribacter sp. TSPH2 complete genome sequence.</title>
        <authorList>
            <person name="Woo J.-H."/>
            <person name="Kim H.-S."/>
        </authorList>
    </citation>
    <scope>NUCLEOTIDE SEQUENCE [LARGE SCALE GENOMIC DNA]</scope>
    <source>
        <strain evidence="2 3">TSPH2</strain>
    </source>
</reference>
<evidence type="ECO:0000313" key="3">
    <source>
        <dbReference type="Proteomes" id="UP000217935"/>
    </source>
</evidence>
<organism evidence="2 3">
    <name type="scientific">Celeribacter ethanolicus</name>
    <dbReference type="NCBI Taxonomy" id="1758178"/>
    <lineage>
        <taxon>Bacteria</taxon>
        <taxon>Pseudomonadati</taxon>
        <taxon>Pseudomonadota</taxon>
        <taxon>Alphaproteobacteria</taxon>
        <taxon>Rhodobacterales</taxon>
        <taxon>Roseobacteraceae</taxon>
        <taxon>Celeribacter</taxon>
    </lineage>
</organism>
<dbReference type="KEGG" id="ceh:CEW89_19495"/>
<dbReference type="EMBL" id="CP022196">
    <property type="protein sequence ID" value="ATG49563.1"/>
    <property type="molecule type" value="Genomic_DNA"/>
</dbReference>
<gene>
    <name evidence="2" type="ORF">CEW89_19495</name>
</gene>
<protein>
    <submittedName>
        <fullName evidence="2">Uncharacterized protein</fullName>
    </submittedName>
</protein>
<evidence type="ECO:0000256" key="1">
    <source>
        <dbReference type="SAM" id="SignalP"/>
    </source>
</evidence>
<dbReference type="AlphaFoldDB" id="A0A291GGB5"/>
<feature type="chain" id="PRO_5013307763" evidence="1">
    <location>
        <begin position="19"/>
        <end position="158"/>
    </location>
</feature>
<proteinExistence type="predicted"/>
<evidence type="ECO:0000313" key="2">
    <source>
        <dbReference type="EMBL" id="ATG49563.1"/>
    </source>
</evidence>
<name>A0A291GGB5_9RHOB</name>
<feature type="signal peptide" evidence="1">
    <location>
        <begin position="1"/>
        <end position="18"/>
    </location>
</feature>
<dbReference type="Proteomes" id="UP000217935">
    <property type="component" value="Chromosome"/>
</dbReference>
<sequence>MTATFLSLGALSSGAAWAQDAVLLQCEFPNGKGVVLSAHENGVSYRFGHPGQSPDLALERPYAEVVVTPWPGVGGAIWEELRLTNGDVSYVLWGALDRMTDDHEMTGGIVVERNGKELARFDCVPETLDYTVFGFSDAYEAAGYCWDFDAQSWLERCE</sequence>
<keyword evidence="3" id="KW-1185">Reference proteome</keyword>